<evidence type="ECO:0000313" key="1">
    <source>
        <dbReference type="EMBL" id="KAG0140016.1"/>
    </source>
</evidence>
<dbReference type="AlphaFoldDB" id="A0A9P6T5S0"/>
<name>A0A9P6T5S0_9BASI</name>
<comment type="caution">
    <text evidence="1">The sequence shown here is derived from an EMBL/GenBank/DDBJ whole genome shotgun (WGS) entry which is preliminary data.</text>
</comment>
<accession>A0A9P6T5S0</accession>
<gene>
    <name evidence="1" type="ORF">CROQUDRAFT_394792</name>
</gene>
<reference evidence="1" key="1">
    <citation type="submission" date="2013-11" db="EMBL/GenBank/DDBJ databases">
        <title>Genome sequence of the fusiform rust pathogen reveals effectors for host alternation and coevolution with pine.</title>
        <authorList>
            <consortium name="DOE Joint Genome Institute"/>
            <person name="Smith K."/>
            <person name="Pendleton A."/>
            <person name="Kubisiak T."/>
            <person name="Anderson C."/>
            <person name="Salamov A."/>
            <person name="Aerts A."/>
            <person name="Riley R."/>
            <person name="Clum A."/>
            <person name="Lindquist E."/>
            <person name="Ence D."/>
            <person name="Campbell M."/>
            <person name="Kronenberg Z."/>
            <person name="Feau N."/>
            <person name="Dhillon B."/>
            <person name="Hamelin R."/>
            <person name="Burleigh J."/>
            <person name="Smith J."/>
            <person name="Yandell M."/>
            <person name="Nelson C."/>
            <person name="Grigoriev I."/>
            <person name="Davis J."/>
        </authorList>
    </citation>
    <scope>NUCLEOTIDE SEQUENCE</scope>
    <source>
        <strain evidence="1">G11</strain>
    </source>
</reference>
<dbReference type="Proteomes" id="UP000886653">
    <property type="component" value="Unassembled WGS sequence"/>
</dbReference>
<protein>
    <submittedName>
        <fullName evidence="1">Uncharacterized protein</fullName>
    </submittedName>
</protein>
<sequence length="76" mass="8620">MLFDLSRYIHGSDVLTCQKSLLSSYSLRRPRGGSGGDLGVRRLDLTLHVNLFHSLYLLVFFFSKYTCVSGVESYLL</sequence>
<keyword evidence="2" id="KW-1185">Reference proteome</keyword>
<proteinExistence type="predicted"/>
<evidence type="ECO:0000313" key="2">
    <source>
        <dbReference type="Proteomes" id="UP000886653"/>
    </source>
</evidence>
<dbReference type="EMBL" id="MU167487">
    <property type="protein sequence ID" value="KAG0140016.1"/>
    <property type="molecule type" value="Genomic_DNA"/>
</dbReference>
<organism evidence="1 2">
    <name type="scientific">Cronartium quercuum f. sp. fusiforme G11</name>
    <dbReference type="NCBI Taxonomy" id="708437"/>
    <lineage>
        <taxon>Eukaryota</taxon>
        <taxon>Fungi</taxon>
        <taxon>Dikarya</taxon>
        <taxon>Basidiomycota</taxon>
        <taxon>Pucciniomycotina</taxon>
        <taxon>Pucciniomycetes</taxon>
        <taxon>Pucciniales</taxon>
        <taxon>Coleosporiaceae</taxon>
        <taxon>Cronartium</taxon>
    </lineage>
</organism>